<comment type="caution">
    <text evidence="9">The sequence shown here is derived from an EMBL/GenBank/DDBJ whole genome shotgun (WGS) entry which is preliminary data.</text>
</comment>
<name>A0A7W2TTI5_9GAMM</name>
<organism evidence="9 10">
    <name type="scientific">Sediminihaliea albiluteola</name>
    <dbReference type="NCBI Taxonomy" id="2758564"/>
    <lineage>
        <taxon>Bacteria</taxon>
        <taxon>Pseudomonadati</taxon>
        <taxon>Pseudomonadota</taxon>
        <taxon>Gammaproteobacteria</taxon>
        <taxon>Cellvibrionales</taxon>
        <taxon>Halieaceae</taxon>
        <taxon>Sediminihaliea</taxon>
    </lineage>
</organism>
<dbReference type="Proteomes" id="UP000539350">
    <property type="component" value="Unassembled WGS sequence"/>
</dbReference>
<dbReference type="AlphaFoldDB" id="A0A7W2TTI5"/>
<sequence>MRIISTLGLAALTQLMPIAAHATNGYLSHGYSTINKGMAGTGTALAQDSIAAATNPAGMAFIGDRVDAGFEVFSPRREYSVNGAMPPPPAFSLQPGTYESSREGFVIPHFGYNNQISENTTFGVSVYANGGMNTDYPASNGGPFYGGRTGVNLEQLFIAPTWTWKVSDKHAVGIAPIIAYQRFEAKGLQNFAAFSSAPDSLSNNGSDEAWGYGFQLGWQGEISETLRAGASWRYILEMDEFDKYRGLFAEQGDFDIPQMFNLGLAWSGISDHWLLLDVQHIRYSEINSVGNPLLPNLMSAALGDDKGAGFGWDDMTIVKLGWQWQQSSKQVWRAGLSYGENPISDEDVLFNILAPGVQEWHFSGGFTRHLSDKLELSGMLFYSPAKSVSGANPLAPGQTIELEMKQIGASISIGWKL</sequence>
<feature type="chain" id="PRO_5031313594" evidence="8">
    <location>
        <begin position="23"/>
        <end position="417"/>
    </location>
</feature>
<dbReference type="PANTHER" id="PTHR35093">
    <property type="entry name" value="OUTER MEMBRANE PROTEIN NMB0088-RELATED"/>
    <property type="match status" value="1"/>
</dbReference>
<evidence type="ECO:0000256" key="4">
    <source>
        <dbReference type="ARBA" id="ARBA00022692"/>
    </source>
</evidence>
<dbReference type="InterPro" id="IPR005017">
    <property type="entry name" value="OMPP1/FadL/TodX"/>
</dbReference>
<evidence type="ECO:0000256" key="7">
    <source>
        <dbReference type="ARBA" id="ARBA00023237"/>
    </source>
</evidence>
<protein>
    <submittedName>
        <fullName evidence="9">Outer membrane protein transport protein</fullName>
    </submittedName>
</protein>
<evidence type="ECO:0000256" key="3">
    <source>
        <dbReference type="ARBA" id="ARBA00022452"/>
    </source>
</evidence>
<evidence type="ECO:0000313" key="10">
    <source>
        <dbReference type="Proteomes" id="UP000539350"/>
    </source>
</evidence>
<comment type="subcellular location">
    <subcellularLocation>
        <location evidence="1">Cell outer membrane</location>
        <topology evidence="1">Multi-pass membrane protein</topology>
    </subcellularLocation>
</comment>
<comment type="similarity">
    <text evidence="2">Belongs to the OmpP1/FadL family.</text>
</comment>
<reference evidence="9 10" key="1">
    <citation type="submission" date="2020-07" db="EMBL/GenBank/DDBJ databases">
        <title>Halieaceae bacterium, F7430, whole genome shotgun sequencing project.</title>
        <authorList>
            <person name="Jiang S."/>
            <person name="Liu Z.W."/>
            <person name="Du Z.J."/>
        </authorList>
    </citation>
    <scope>NUCLEOTIDE SEQUENCE [LARGE SCALE GENOMIC DNA]</scope>
    <source>
        <strain evidence="9 10">F7430</strain>
    </source>
</reference>
<dbReference type="PANTHER" id="PTHR35093:SF8">
    <property type="entry name" value="OUTER MEMBRANE PROTEIN NMB0088-RELATED"/>
    <property type="match status" value="1"/>
</dbReference>
<evidence type="ECO:0000256" key="2">
    <source>
        <dbReference type="ARBA" id="ARBA00008163"/>
    </source>
</evidence>
<dbReference type="Gene3D" id="2.40.160.60">
    <property type="entry name" value="Outer membrane protein transport protein (OMPP1/FadL/TodX)"/>
    <property type="match status" value="1"/>
</dbReference>
<dbReference type="RefSeq" id="WP_182168576.1">
    <property type="nucleotide sequence ID" value="NZ_JACFXU010000011.1"/>
</dbReference>
<keyword evidence="6" id="KW-0472">Membrane</keyword>
<evidence type="ECO:0000256" key="8">
    <source>
        <dbReference type="SAM" id="SignalP"/>
    </source>
</evidence>
<evidence type="ECO:0000256" key="5">
    <source>
        <dbReference type="ARBA" id="ARBA00022729"/>
    </source>
</evidence>
<dbReference type="SUPFAM" id="SSF56935">
    <property type="entry name" value="Porins"/>
    <property type="match status" value="1"/>
</dbReference>
<dbReference type="GO" id="GO:0015483">
    <property type="term" value="F:long-chain fatty acid transporting porin activity"/>
    <property type="evidence" value="ECO:0007669"/>
    <property type="project" value="TreeGrafter"/>
</dbReference>
<keyword evidence="7" id="KW-0998">Cell outer membrane</keyword>
<dbReference type="GO" id="GO:0009279">
    <property type="term" value="C:cell outer membrane"/>
    <property type="evidence" value="ECO:0007669"/>
    <property type="project" value="UniProtKB-SubCell"/>
</dbReference>
<evidence type="ECO:0000256" key="6">
    <source>
        <dbReference type="ARBA" id="ARBA00023136"/>
    </source>
</evidence>
<keyword evidence="10" id="KW-1185">Reference proteome</keyword>
<keyword evidence="5 8" id="KW-0732">Signal</keyword>
<accession>A0A7W2TTI5</accession>
<gene>
    <name evidence="9" type="ORF">H2508_01135</name>
</gene>
<evidence type="ECO:0000313" key="9">
    <source>
        <dbReference type="EMBL" id="MBA6411717.1"/>
    </source>
</evidence>
<dbReference type="Pfam" id="PF03349">
    <property type="entry name" value="Toluene_X"/>
    <property type="match status" value="1"/>
</dbReference>
<proteinExistence type="inferred from homology"/>
<evidence type="ECO:0000256" key="1">
    <source>
        <dbReference type="ARBA" id="ARBA00004571"/>
    </source>
</evidence>
<keyword evidence="4" id="KW-0812">Transmembrane</keyword>
<feature type="signal peptide" evidence="8">
    <location>
        <begin position="1"/>
        <end position="22"/>
    </location>
</feature>
<dbReference type="EMBL" id="JACFXU010000011">
    <property type="protein sequence ID" value="MBA6411717.1"/>
    <property type="molecule type" value="Genomic_DNA"/>
</dbReference>
<keyword evidence="3" id="KW-1134">Transmembrane beta strand</keyword>